<evidence type="ECO:0000313" key="2">
    <source>
        <dbReference type="EMBL" id="KAJ8288643.1"/>
    </source>
</evidence>
<feature type="region of interest" description="Disordered" evidence="1">
    <location>
        <begin position="1"/>
        <end position="22"/>
    </location>
</feature>
<gene>
    <name evidence="2" type="ORF">COCON_G00013020</name>
</gene>
<reference evidence="2" key="1">
    <citation type="journal article" date="2023" name="Science">
        <title>Genome structures resolve the early diversification of teleost fishes.</title>
        <authorList>
            <person name="Parey E."/>
            <person name="Louis A."/>
            <person name="Montfort J."/>
            <person name="Bouchez O."/>
            <person name="Roques C."/>
            <person name="Iampietro C."/>
            <person name="Lluch J."/>
            <person name="Castinel A."/>
            <person name="Donnadieu C."/>
            <person name="Desvignes T."/>
            <person name="Floi Bucao C."/>
            <person name="Jouanno E."/>
            <person name="Wen M."/>
            <person name="Mejri S."/>
            <person name="Dirks R."/>
            <person name="Jansen H."/>
            <person name="Henkel C."/>
            <person name="Chen W.J."/>
            <person name="Zahm M."/>
            <person name="Cabau C."/>
            <person name="Klopp C."/>
            <person name="Thompson A.W."/>
            <person name="Robinson-Rechavi M."/>
            <person name="Braasch I."/>
            <person name="Lecointre G."/>
            <person name="Bobe J."/>
            <person name="Postlethwait J.H."/>
            <person name="Berthelot C."/>
            <person name="Roest Crollius H."/>
            <person name="Guiguen Y."/>
        </authorList>
    </citation>
    <scope>NUCLEOTIDE SEQUENCE</scope>
    <source>
        <strain evidence="2">Concon-B</strain>
    </source>
</reference>
<accession>A0A9Q1I9C2</accession>
<name>A0A9Q1I9C2_CONCO</name>
<comment type="caution">
    <text evidence="2">The sequence shown here is derived from an EMBL/GenBank/DDBJ whole genome shotgun (WGS) entry which is preliminary data.</text>
</comment>
<feature type="compositionally biased region" description="Basic and acidic residues" evidence="1">
    <location>
        <begin position="1"/>
        <end position="15"/>
    </location>
</feature>
<evidence type="ECO:0000256" key="1">
    <source>
        <dbReference type="SAM" id="MobiDB-lite"/>
    </source>
</evidence>
<sequence length="127" mass="13919">MGDHKCQRNSKELKPADLAPEDGTAIHGERYYIKKAVKAAPQYQPYSVKSHVVQVAGEPGPPGEPAQESPVKEVHLAQEEKQVQMDLRVPGECLALVAALDLQAFLLPVNLGHTVCLEQWGQEENQA</sequence>
<dbReference type="Proteomes" id="UP001152803">
    <property type="component" value="Unassembled WGS sequence"/>
</dbReference>
<dbReference type="AlphaFoldDB" id="A0A9Q1I9C2"/>
<organism evidence="2 3">
    <name type="scientific">Conger conger</name>
    <name type="common">Conger eel</name>
    <name type="synonym">Muraena conger</name>
    <dbReference type="NCBI Taxonomy" id="82655"/>
    <lineage>
        <taxon>Eukaryota</taxon>
        <taxon>Metazoa</taxon>
        <taxon>Chordata</taxon>
        <taxon>Craniata</taxon>
        <taxon>Vertebrata</taxon>
        <taxon>Euteleostomi</taxon>
        <taxon>Actinopterygii</taxon>
        <taxon>Neopterygii</taxon>
        <taxon>Teleostei</taxon>
        <taxon>Anguilliformes</taxon>
        <taxon>Congridae</taxon>
        <taxon>Conger</taxon>
    </lineage>
</organism>
<keyword evidence="3" id="KW-1185">Reference proteome</keyword>
<proteinExistence type="predicted"/>
<protein>
    <submittedName>
        <fullName evidence="2">Uncharacterized protein</fullName>
    </submittedName>
</protein>
<dbReference type="EMBL" id="JAFJMO010000001">
    <property type="protein sequence ID" value="KAJ8288643.1"/>
    <property type="molecule type" value="Genomic_DNA"/>
</dbReference>
<evidence type="ECO:0000313" key="3">
    <source>
        <dbReference type="Proteomes" id="UP001152803"/>
    </source>
</evidence>
<dbReference type="OrthoDB" id="8044756at2759"/>